<dbReference type="CDD" id="cd06529">
    <property type="entry name" value="S24_LexA-like"/>
    <property type="match status" value="1"/>
</dbReference>
<evidence type="ECO:0000256" key="2">
    <source>
        <dbReference type="ARBA" id="ARBA00023125"/>
    </source>
</evidence>
<name>A0A7Z3GQK8_9PSED</name>
<dbReference type="Pfam" id="PF01381">
    <property type="entry name" value="HTH_3"/>
    <property type="match status" value="1"/>
</dbReference>
<dbReference type="InterPro" id="IPR001387">
    <property type="entry name" value="Cro/C1-type_HTH"/>
</dbReference>
<dbReference type="RefSeq" id="WP_169937568.1">
    <property type="nucleotide sequence ID" value="NZ_CP048833.1"/>
</dbReference>
<reference evidence="5 6" key="1">
    <citation type="submission" date="2020-02" db="EMBL/GenBank/DDBJ databases">
        <title>Complete genome sequence of Pseudomonas multiresinivorans ORNL1.</title>
        <authorList>
            <person name="Podar M."/>
        </authorList>
    </citation>
    <scope>NUCLEOTIDE SEQUENCE [LARGE SCALE GENOMIC DNA]</scope>
    <source>
        <strain evidence="6">populi</strain>
    </source>
</reference>
<dbReference type="Pfam" id="PF00717">
    <property type="entry name" value="Peptidase_S24"/>
    <property type="match status" value="1"/>
</dbReference>
<evidence type="ECO:0000313" key="5">
    <source>
        <dbReference type="EMBL" id="QJP08375.1"/>
    </source>
</evidence>
<dbReference type="Gene3D" id="1.10.260.40">
    <property type="entry name" value="lambda repressor-like DNA-binding domains"/>
    <property type="match status" value="1"/>
</dbReference>
<dbReference type="PANTHER" id="PTHR40661:SF3">
    <property type="entry name" value="FELS-1 PROPHAGE TRANSCRIPTIONAL REGULATOR"/>
    <property type="match status" value="1"/>
</dbReference>
<dbReference type="GO" id="GO:0003677">
    <property type="term" value="F:DNA binding"/>
    <property type="evidence" value="ECO:0007669"/>
    <property type="project" value="UniProtKB-KW"/>
</dbReference>
<sequence length="260" mass="28838">MAKDSRRLPLTDWQIADSERLKALFQQKKGELKLTQEMIAAELGDGVTQGAVSHFMNKRTALSLKAASVFARMLKVPVADFSPTLAVELEKLSQGNEQQKTTIPAGTAANDSSITEDEVHVYIQQLDAKAAAGLGEENPHVEVRGTLAFKKSWIKRKGLKVHNLAAIFASGRSMEPTIHEWDALLVDKGSNTLKNDRVFAFLNNEGETIVKRAVREGDAWLLRSDNSDKSVRAHRDMPFTDEEGQRFEVIGQVIWRGGDL</sequence>
<evidence type="ECO:0000256" key="1">
    <source>
        <dbReference type="ARBA" id="ARBA00023015"/>
    </source>
</evidence>
<dbReference type="Proteomes" id="UP000502549">
    <property type="component" value="Chromosome"/>
</dbReference>
<keyword evidence="1" id="KW-0805">Transcription regulation</keyword>
<dbReference type="InterPro" id="IPR010982">
    <property type="entry name" value="Lambda_DNA-bd_dom_sf"/>
</dbReference>
<dbReference type="AlphaFoldDB" id="A0A7Z3GQK8"/>
<dbReference type="Gene3D" id="2.10.109.10">
    <property type="entry name" value="Umud Fragment, subunit A"/>
    <property type="match status" value="1"/>
</dbReference>
<protein>
    <submittedName>
        <fullName evidence="5">Helix-turn-helix transcriptional regulator</fullName>
    </submittedName>
</protein>
<dbReference type="SMART" id="SM00530">
    <property type="entry name" value="HTH_XRE"/>
    <property type="match status" value="1"/>
</dbReference>
<dbReference type="InterPro" id="IPR039418">
    <property type="entry name" value="LexA-like"/>
</dbReference>
<gene>
    <name evidence="5" type="ORF">G4G71_10995</name>
</gene>
<dbReference type="PANTHER" id="PTHR40661">
    <property type="match status" value="1"/>
</dbReference>
<organism evidence="5 6">
    <name type="scientific">Pseudomonas multiresinivorans</name>
    <dbReference type="NCBI Taxonomy" id="95301"/>
    <lineage>
        <taxon>Bacteria</taxon>
        <taxon>Pseudomonadati</taxon>
        <taxon>Pseudomonadota</taxon>
        <taxon>Gammaproteobacteria</taxon>
        <taxon>Pseudomonadales</taxon>
        <taxon>Pseudomonadaceae</taxon>
        <taxon>Pseudomonas</taxon>
    </lineage>
</organism>
<feature type="domain" description="HTH cro/C1-type" evidence="4">
    <location>
        <begin position="20"/>
        <end position="81"/>
    </location>
</feature>
<keyword evidence="2" id="KW-0238">DNA-binding</keyword>
<dbReference type="SUPFAM" id="SSF51306">
    <property type="entry name" value="LexA/Signal peptidase"/>
    <property type="match status" value="1"/>
</dbReference>
<dbReference type="InterPro" id="IPR036286">
    <property type="entry name" value="LexA/Signal_pep-like_sf"/>
</dbReference>
<evidence type="ECO:0000313" key="6">
    <source>
        <dbReference type="Proteomes" id="UP000502549"/>
    </source>
</evidence>
<evidence type="ECO:0000256" key="3">
    <source>
        <dbReference type="ARBA" id="ARBA00023163"/>
    </source>
</evidence>
<keyword evidence="6" id="KW-1185">Reference proteome</keyword>
<dbReference type="InterPro" id="IPR015927">
    <property type="entry name" value="Peptidase_S24_S26A/B/C"/>
</dbReference>
<keyword evidence="3" id="KW-0804">Transcription</keyword>
<evidence type="ECO:0000259" key="4">
    <source>
        <dbReference type="SMART" id="SM00530"/>
    </source>
</evidence>
<proteinExistence type="predicted"/>
<dbReference type="EMBL" id="CP048833">
    <property type="protein sequence ID" value="QJP08375.1"/>
    <property type="molecule type" value="Genomic_DNA"/>
</dbReference>
<accession>A0A7Z3GQK8</accession>
<dbReference type="KEGG" id="pmui:G4G71_10995"/>
<dbReference type="SUPFAM" id="SSF47413">
    <property type="entry name" value="lambda repressor-like DNA-binding domains"/>
    <property type="match status" value="1"/>
</dbReference>